<dbReference type="OrthoDB" id="7375033at2"/>
<evidence type="ECO:0000256" key="2">
    <source>
        <dbReference type="SAM" id="SignalP"/>
    </source>
</evidence>
<reference evidence="3 4" key="1">
    <citation type="submission" date="2015-03" db="EMBL/GenBank/DDBJ databases">
        <authorList>
            <person name="Lepp D."/>
            <person name="Hassan Y.I."/>
            <person name="Li X.-Z."/>
            <person name="Zhou T."/>
        </authorList>
    </citation>
    <scope>NUCLEOTIDE SEQUENCE [LARGE SCALE GENOMIC DNA]</scope>
    <source>
        <strain evidence="3 4">E84</strain>
    </source>
</reference>
<sequence length="314" mass="32272">MKTGTLFAKTIAIAALASVAFTASAFAQDAFPSKDITFVVQAAAGGASDRTSRAIASEMEKDLGVSIIVENRPGATGTVAFAHVAEQPADGYTIGFGPVEFAIVENIGYDFDRADFTYLGQIMNSPVVLAVPANSPYNTLSEFIEAAQTKELSVSNSGAASAFAATAFTLAKTTGAKITPVPFDGGAPAVAAALGNHVDAVTAGAGETATAFADGTLKVLAIFADEEHPRFPGVKTAKEQGYDLQFGAWGGVYGPAGIPDDVKATLEASIKKAAATQTFLDAITPAGILPAYRTGAEWEAFIATEAARYAEILK</sequence>
<proteinExistence type="inferred from homology"/>
<dbReference type="CDD" id="cd07012">
    <property type="entry name" value="PBP2_Bug_TTT"/>
    <property type="match status" value="1"/>
</dbReference>
<dbReference type="EMBL" id="LANJ01000016">
    <property type="protein sequence ID" value="KKC38114.1"/>
    <property type="molecule type" value="Genomic_DNA"/>
</dbReference>
<feature type="chain" id="PRO_5002494567" description="ABC transporter substrate-binding protein" evidence="2">
    <location>
        <begin position="28"/>
        <end position="314"/>
    </location>
</feature>
<feature type="signal peptide" evidence="2">
    <location>
        <begin position="1"/>
        <end position="27"/>
    </location>
</feature>
<dbReference type="PIRSF" id="PIRSF017082">
    <property type="entry name" value="YflP"/>
    <property type="match status" value="1"/>
</dbReference>
<dbReference type="Pfam" id="PF03401">
    <property type="entry name" value="TctC"/>
    <property type="match status" value="1"/>
</dbReference>
<accession>A0A0F5QDN3</accession>
<evidence type="ECO:0000313" key="3">
    <source>
        <dbReference type="EMBL" id="KKC38114.1"/>
    </source>
</evidence>
<dbReference type="AlphaFoldDB" id="A0A0F5QDN3"/>
<dbReference type="PANTHER" id="PTHR42928:SF5">
    <property type="entry name" value="BLR1237 PROTEIN"/>
    <property type="match status" value="1"/>
</dbReference>
<dbReference type="Gene3D" id="3.40.190.150">
    <property type="entry name" value="Bordetella uptake gene, domain 1"/>
    <property type="match status" value="1"/>
</dbReference>
<keyword evidence="4" id="KW-1185">Reference proteome</keyword>
<dbReference type="STRING" id="1293439.WH87_10945"/>
<keyword evidence="2" id="KW-0732">Signal</keyword>
<dbReference type="PANTHER" id="PTHR42928">
    <property type="entry name" value="TRICARBOXYLATE-BINDING PROTEIN"/>
    <property type="match status" value="1"/>
</dbReference>
<dbReference type="PATRIC" id="fig|1293439.3.peg.1778"/>
<protein>
    <recommendedName>
        <fullName evidence="5">ABC transporter substrate-binding protein</fullName>
    </recommendedName>
</protein>
<dbReference type="SUPFAM" id="SSF53850">
    <property type="entry name" value="Periplasmic binding protein-like II"/>
    <property type="match status" value="1"/>
</dbReference>
<comment type="similarity">
    <text evidence="1">Belongs to the UPF0065 (bug) family.</text>
</comment>
<evidence type="ECO:0008006" key="5">
    <source>
        <dbReference type="Google" id="ProtNLM"/>
    </source>
</evidence>
<evidence type="ECO:0000256" key="1">
    <source>
        <dbReference type="ARBA" id="ARBA00006987"/>
    </source>
</evidence>
<comment type="caution">
    <text evidence="3">The sequence shown here is derived from an EMBL/GenBank/DDBJ whole genome shotgun (WGS) entry which is preliminary data.</text>
</comment>
<dbReference type="InterPro" id="IPR005064">
    <property type="entry name" value="BUG"/>
</dbReference>
<dbReference type="Proteomes" id="UP000033411">
    <property type="component" value="Unassembled WGS sequence"/>
</dbReference>
<gene>
    <name evidence="3" type="ORF">WH87_10945</name>
</gene>
<dbReference type="RefSeq" id="WP_046139128.1">
    <property type="nucleotide sequence ID" value="NZ_LANJ01000016.1"/>
</dbReference>
<evidence type="ECO:0000313" key="4">
    <source>
        <dbReference type="Proteomes" id="UP000033411"/>
    </source>
</evidence>
<dbReference type="Gene3D" id="3.40.190.10">
    <property type="entry name" value="Periplasmic binding protein-like II"/>
    <property type="match status" value="1"/>
</dbReference>
<name>A0A0F5QDN3_9HYPH</name>
<dbReference type="InterPro" id="IPR042100">
    <property type="entry name" value="Bug_dom1"/>
</dbReference>
<organism evidence="3 4">
    <name type="scientific">Devosia epidermidihirudinis</name>
    <dbReference type="NCBI Taxonomy" id="1293439"/>
    <lineage>
        <taxon>Bacteria</taxon>
        <taxon>Pseudomonadati</taxon>
        <taxon>Pseudomonadota</taxon>
        <taxon>Alphaproteobacteria</taxon>
        <taxon>Hyphomicrobiales</taxon>
        <taxon>Devosiaceae</taxon>
        <taxon>Devosia</taxon>
    </lineage>
</organism>